<dbReference type="SUPFAM" id="SSF46689">
    <property type="entry name" value="Homeodomain-like"/>
    <property type="match status" value="2"/>
</dbReference>
<dbReference type="PROSITE" id="PS01124">
    <property type="entry name" value="HTH_ARAC_FAMILY_2"/>
    <property type="match status" value="1"/>
</dbReference>
<accession>A0A518AJB9</accession>
<dbReference type="InterPro" id="IPR037923">
    <property type="entry name" value="HTH-like"/>
</dbReference>
<dbReference type="RefSeq" id="WP_145245737.1">
    <property type="nucleotide sequence ID" value="NZ_CP036278.1"/>
</dbReference>
<reference evidence="8 9" key="1">
    <citation type="submission" date="2019-02" db="EMBL/GenBank/DDBJ databases">
        <title>Deep-cultivation of Planctomycetes and their phenomic and genomic characterization uncovers novel biology.</title>
        <authorList>
            <person name="Wiegand S."/>
            <person name="Jogler M."/>
            <person name="Boedeker C."/>
            <person name="Pinto D."/>
            <person name="Vollmers J."/>
            <person name="Rivas-Marin E."/>
            <person name="Kohn T."/>
            <person name="Peeters S.H."/>
            <person name="Heuer A."/>
            <person name="Rast P."/>
            <person name="Oberbeckmann S."/>
            <person name="Bunk B."/>
            <person name="Jeske O."/>
            <person name="Meyerdierks A."/>
            <person name="Storesund J.E."/>
            <person name="Kallscheuer N."/>
            <person name="Luecker S."/>
            <person name="Lage O.M."/>
            <person name="Pohl T."/>
            <person name="Merkel B.J."/>
            <person name="Hornburger P."/>
            <person name="Mueller R.-W."/>
            <person name="Bruemmer F."/>
            <person name="Labrenz M."/>
            <person name="Spormann A.M."/>
            <person name="Op den Camp H."/>
            <person name="Overmann J."/>
            <person name="Amann R."/>
            <person name="Jetten M.S.M."/>
            <person name="Mascher T."/>
            <person name="Medema M.H."/>
            <person name="Devos D.P."/>
            <person name="Kaster A.-K."/>
            <person name="Ovreas L."/>
            <person name="Rohde M."/>
            <person name="Galperin M.Y."/>
            <person name="Jogler C."/>
        </authorList>
    </citation>
    <scope>NUCLEOTIDE SEQUENCE [LARGE SCALE GENOMIC DNA]</scope>
    <source>
        <strain evidence="8 9">Pan181</strain>
    </source>
</reference>
<dbReference type="Proteomes" id="UP000315750">
    <property type="component" value="Chromosome"/>
</dbReference>
<gene>
    <name evidence="8" type="primary">rhaR</name>
    <name evidence="8" type="ORF">Pan181_09930</name>
</gene>
<keyword evidence="6" id="KW-0684">Rhamnose metabolism</keyword>
<evidence type="ECO:0000256" key="3">
    <source>
        <dbReference type="ARBA" id="ARBA00023015"/>
    </source>
</evidence>
<sequence>MAITLKKHDWFHADGFPMAVERRDPQQPFGVHTHEFSELVIITGGRGLHVTGDDSWQLSAGDVFAIGGSMPHDYLNMDRLRLINVLFDQNELSLDLLDLSSLPGYHALFRLEPAYRKRHQFNSRLRLKPTEVATAIGFVDQLEDELQRRGPGFRFMATAMFMQLVGYLSRCYSQSNNADSRALLRIASSITHLETHYSESIHLEELVAMAKMSKRSFLRTFEAAMGCTPIAYLIQLRTTQAAKLLRQTDRSVTDIAYDVGFNDSNYFTRQFRKHFGMSPRTYRQRESLAHNA</sequence>
<evidence type="ECO:0000256" key="2">
    <source>
        <dbReference type="ARBA" id="ARBA00022737"/>
    </source>
</evidence>
<evidence type="ECO:0000313" key="9">
    <source>
        <dbReference type="Proteomes" id="UP000315750"/>
    </source>
</evidence>
<keyword evidence="2" id="KW-0677">Repeat</keyword>
<dbReference type="AlphaFoldDB" id="A0A518AJB9"/>
<evidence type="ECO:0000259" key="7">
    <source>
        <dbReference type="PROSITE" id="PS01124"/>
    </source>
</evidence>
<protein>
    <submittedName>
        <fullName evidence="8">HTH-type transcriptional activator RhaR</fullName>
    </submittedName>
</protein>
<dbReference type="InterPro" id="IPR009057">
    <property type="entry name" value="Homeodomain-like_sf"/>
</dbReference>
<organism evidence="8 9">
    <name type="scientific">Aeoliella mucimassa</name>
    <dbReference type="NCBI Taxonomy" id="2527972"/>
    <lineage>
        <taxon>Bacteria</taxon>
        <taxon>Pseudomonadati</taxon>
        <taxon>Planctomycetota</taxon>
        <taxon>Planctomycetia</taxon>
        <taxon>Pirellulales</taxon>
        <taxon>Lacipirellulaceae</taxon>
        <taxon>Aeoliella</taxon>
    </lineage>
</organism>
<evidence type="ECO:0000256" key="4">
    <source>
        <dbReference type="ARBA" id="ARBA00023125"/>
    </source>
</evidence>
<dbReference type="PRINTS" id="PR00032">
    <property type="entry name" value="HTHARAC"/>
</dbReference>
<keyword evidence="3" id="KW-0805">Transcription regulation</keyword>
<dbReference type="OrthoDB" id="9803764at2"/>
<evidence type="ECO:0000256" key="5">
    <source>
        <dbReference type="ARBA" id="ARBA00023163"/>
    </source>
</evidence>
<dbReference type="InterPro" id="IPR018060">
    <property type="entry name" value="HTH_AraC"/>
</dbReference>
<dbReference type="EMBL" id="CP036278">
    <property type="protein sequence ID" value="QDU54810.1"/>
    <property type="molecule type" value="Genomic_DNA"/>
</dbReference>
<dbReference type="InterPro" id="IPR047220">
    <property type="entry name" value="RhaR_RhaS-like_N"/>
</dbReference>
<dbReference type="InterPro" id="IPR014710">
    <property type="entry name" value="RmlC-like_jellyroll"/>
</dbReference>
<keyword evidence="9" id="KW-1185">Reference proteome</keyword>
<dbReference type="CDD" id="cd06977">
    <property type="entry name" value="cupin_RhaR_RhaS-like_N"/>
    <property type="match status" value="1"/>
</dbReference>
<evidence type="ECO:0000256" key="1">
    <source>
        <dbReference type="ARBA" id="ARBA00022490"/>
    </source>
</evidence>
<dbReference type="PANTHER" id="PTHR46796">
    <property type="entry name" value="HTH-TYPE TRANSCRIPTIONAL ACTIVATOR RHAS-RELATED"/>
    <property type="match status" value="1"/>
</dbReference>
<evidence type="ECO:0000313" key="8">
    <source>
        <dbReference type="EMBL" id="QDU54810.1"/>
    </source>
</evidence>
<dbReference type="SMART" id="SM00342">
    <property type="entry name" value="HTH_ARAC"/>
    <property type="match status" value="1"/>
</dbReference>
<dbReference type="Gene3D" id="1.10.10.60">
    <property type="entry name" value="Homeodomain-like"/>
    <property type="match status" value="2"/>
</dbReference>
<dbReference type="Gene3D" id="2.60.120.10">
    <property type="entry name" value="Jelly Rolls"/>
    <property type="match status" value="1"/>
</dbReference>
<name>A0A518AJB9_9BACT</name>
<dbReference type="PANTHER" id="PTHR46796:SF13">
    <property type="entry name" value="HTH-TYPE TRANSCRIPTIONAL ACTIVATOR RHAS"/>
    <property type="match status" value="1"/>
</dbReference>
<dbReference type="Pfam" id="PF02311">
    <property type="entry name" value="AraC_binding"/>
    <property type="match status" value="1"/>
</dbReference>
<dbReference type="InterPro" id="IPR020449">
    <property type="entry name" value="Tscrpt_reg_AraC-type_HTH"/>
</dbReference>
<keyword evidence="5" id="KW-0804">Transcription</keyword>
<proteinExistence type="predicted"/>
<dbReference type="GO" id="GO:0003700">
    <property type="term" value="F:DNA-binding transcription factor activity"/>
    <property type="evidence" value="ECO:0007669"/>
    <property type="project" value="InterPro"/>
</dbReference>
<dbReference type="InterPro" id="IPR050204">
    <property type="entry name" value="AraC_XylS_family_regulators"/>
</dbReference>
<keyword evidence="4" id="KW-0238">DNA-binding</keyword>
<evidence type="ECO:0000256" key="6">
    <source>
        <dbReference type="ARBA" id="ARBA00023308"/>
    </source>
</evidence>
<dbReference type="InterPro" id="IPR003313">
    <property type="entry name" value="AraC-bd"/>
</dbReference>
<dbReference type="GO" id="GO:0043565">
    <property type="term" value="F:sequence-specific DNA binding"/>
    <property type="evidence" value="ECO:0007669"/>
    <property type="project" value="InterPro"/>
</dbReference>
<feature type="domain" description="HTH araC/xylS-type" evidence="7">
    <location>
        <begin position="187"/>
        <end position="285"/>
    </location>
</feature>
<dbReference type="Pfam" id="PF12833">
    <property type="entry name" value="HTH_18"/>
    <property type="match status" value="1"/>
</dbReference>
<dbReference type="KEGG" id="amuc:Pan181_09930"/>
<dbReference type="SUPFAM" id="SSF51215">
    <property type="entry name" value="Regulatory protein AraC"/>
    <property type="match status" value="1"/>
</dbReference>
<keyword evidence="1" id="KW-0963">Cytoplasm</keyword>